<dbReference type="EMBL" id="VVXH01000011">
    <property type="protein sequence ID" value="KAA2377262.1"/>
    <property type="molecule type" value="Genomic_DNA"/>
</dbReference>
<dbReference type="PANTHER" id="PTHR12526:SF628">
    <property type="entry name" value="MANNOSYLGLUCOSYLGLYCERATE SYNTHASE"/>
    <property type="match status" value="1"/>
</dbReference>
<evidence type="ECO:0000259" key="2">
    <source>
        <dbReference type="Pfam" id="PF13439"/>
    </source>
</evidence>
<evidence type="ECO:0000259" key="1">
    <source>
        <dbReference type="Pfam" id="PF00534"/>
    </source>
</evidence>
<organism evidence="3 4">
    <name type="scientific">Alistipes onderdonkii</name>
    <dbReference type="NCBI Taxonomy" id="328813"/>
    <lineage>
        <taxon>Bacteria</taxon>
        <taxon>Pseudomonadati</taxon>
        <taxon>Bacteroidota</taxon>
        <taxon>Bacteroidia</taxon>
        <taxon>Bacteroidales</taxon>
        <taxon>Rikenellaceae</taxon>
        <taxon>Alistipes</taxon>
    </lineage>
</organism>
<name>A0A5B3GVJ2_9BACT</name>
<dbReference type="Proteomes" id="UP000322940">
    <property type="component" value="Unassembled WGS sequence"/>
</dbReference>
<dbReference type="AlphaFoldDB" id="A0A5B3GVJ2"/>
<protein>
    <submittedName>
        <fullName evidence="3">Glycosyltransferase family 4 protein</fullName>
    </submittedName>
</protein>
<gene>
    <name evidence="3" type="ORF">F2Y10_11415</name>
</gene>
<keyword evidence="3" id="KW-0808">Transferase</keyword>
<dbReference type="PANTHER" id="PTHR12526">
    <property type="entry name" value="GLYCOSYLTRANSFERASE"/>
    <property type="match status" value="1"/>
</dbReference>
<evidence type="ECO:0000313" key="3">
    <source>
        <dbReference type="EMBL" id="KAA2377262.1"/>
    </source>
</evidence>
<reference evidence="3 4" key="1">
    <citation type="journal article" date="2019" name="Nat. Med.">
        <title>A library of human gut bacterial isolates paired with longitudinal multiomics data enables mechanistic microbiome research.</title>
        <authorList>
            <person name="Poyet M."/>
            <person name="Groussin M."/>
            <person name="Gibbons S.M."/>
            <person name="Avila-Pacheco J."/>
            <person name="Jiang X."/>
            <person name="Kearney S.M."/>
            <person name="Perrotta A.R."/>
            <person name="Berdy B."/>
            <person name="Zhao S."/>
            <person name="Lieberman T.D."/>
            <person name="Swanson P.K."/>
            <person name="Smith M."/>
            <person name="Roesemann S."/>
            <person name="Alexander J.E."/>
            <person name="Rich S.A."/>
            <person name="Livny J."/>
            <person name="Vlamakis H."/>
            <person name="Clish C."/>
            <person name="Bullock K."/>
            <person name="Deik A."/>
            <person name="Scott J."/>
            <person name="Pierce K.A."/>
            <person name="Xavier R.J."/>
            <person name="Alm E.J."/>
        </authorList>
    </citation>
    <scope>NUCLEOTIDE SEQUENCE [LARGE SCALE GENOMIC DNA]</scope>
    <source>
        <strain evidence="3 4">BIOML-A266</strain>
    </source>
</reference>
<comment type="caution">
    <text evidence="3">The sequence shown here is derived from an EMBL/GenBank/DDBJ whole genome shotgun (WGS) entry which is preliminary data.</text>
</comment>
<dbReference type="InterPro" id="IPR001296">
    <property type="entry name" value="Glyco_trans_1"/>
</dbReference>
<dbReference type="GO" id="GO:0016757">
    <property type="term" value="F:glycosyltransferase activity"/>
    <property type="evidence" value="ECO:0007669"/>
    <property type="project" value="InterPro"/>
</dbReference>
<feature type="domain" description="Glycosyltransferase subfamily 4-like N-terminal" evidence="2">
    <location>
        <begin position="13"/>
        <end position="179"/>
    </location>
</feature>
<dbReference type="Gene3D" id="3.40.50.2000">
    <property type="entry name" value="Glycogen Phosphorylase B"/>
    <property type="match status" value="2"/>
</dbReference>
<evidence type="ECO:0000313" key="4">
    <source>
        <dbReference type="Proteomes" id="UP000322940"/>
    </source>
</evidence>
<accession>A0A5B3GVJ2</accession>
<dbReference type="Pfam" id="PF13439">
    <property type="entry name" value="Glyco_transf_4"/>
    <property type="match status" value="1"/>
</dbReference>
<proteinExistence type="predicted"/>
<dbReference type="Pfam" id="PF00534">
    <property type="entry name" value="Glycos_transf_1"/>
    <property type="match status" value="1"/>
</dbReference>
<feature type="domain" description="Glycosyl transferase family 1" evidence="1">
    <location>
        <begin position="203"/>
        <end position="365"/>
    </location>
</feature>
<dbReference type="SUPFAM" id="SSF53756">
    <property type="entry name" value="UDP-Glycosyltransferase/glycogen phosphorylase"/>
    <property type="match status" value="1"/>
</dbReference>
<dbReference type="InterPro" id="IPR028098">
    <property type="entry name" value="Glyco_trans_4-like_N"/>
</dbReference>
<dbReference type="RefSeq" id="WP_130065369.1">
    <property type="nucleotide sequence ID" value="NZ_JAHOOA010000008.1"/>
</dbReference>
<sequence length="393" mass="45794">MNITFLLRLWPVYGGGETVTICLANEMIKRGWNVSVLYFKNNTRPDLPFIDPAVKAVQIPDIRCDEFTTRFPDADKVTSYLKEYIQENDIHYLINQWWPVEYICGIRGRYKTKIVTCLHQALYTPMIEGTGINGFLKKRCTSLYKFWKKRHSCRQVTRFLPHTDKYIFLSPAFQHQYEQFANHKNTNRQLGAIPNPLVYPNEIRPEDLQSKEKTVLLVGRMVEIQKRITRAIKIWSAIENDPRLDEWNFRIVGEGPDLAMYKQLAQTLGLKRISFEGFRNPQPYYKQAAIFMMTSAFEGFPMTLVEAQQCGVVPVVMDSYLSLHDIVETGYNGIIVSNEDLTGYVNKIKELMTDTSLREKLAMNGLHSCRRFCVEEIVNNWEELFNDLSANRR</sequence>